<comment type="similarity">
    <text evidence="1">Belongs to the virb1 family.</text>
</comment>
<feature type="domain" description="Transglycosylase SLT" evidence="2">
    <location>
        <begin position="151"/>
        <end position="218"/>
    </location>
</feature>
<organism evidence="3 4">
    <name type="scientific">Rubellimicrobium rubrum</name>
    <dbReference type="NCBI Taxonomy" id="2585369"/>
    <lineage>
        <taxon>Bacteria</taxon>
        <taxon>Pseudomonadati</taxon>
        <taxon>Pseudomonadota</taxon>
        <taxon>Alphaproteobacteria</taxon>
        <taxon>Rhodobacterales</taxon>
        <taxon>Roseobacteraceae</taxon>
        <taxon>Rubellimicrobium</taxon>
    </lineage>
</organism>
<comment type="caution">
    <text evidence="3">The sequence shown here is derived from an EMBL/GenBank/DDBJ whole genome shotgun (WGS) entry which is preliminary data.</text>
</comment>
<evidence type="ECO:0000256" key="1">
    <source>
        <dbReference type="ARBA" id="ARBA00009387"/>
    </source>
</evidence>
<dbReference type="SUPFAM" id="SSF53955">
    <property type="entry name" value="Lysozyme-like"/>
    <property type="match status" value="1"/>
</dbReference>
<gene>
    <name evidence="3" type="ORF">FHG66_01180</name>
</gene>
<evidence type="ECO:0000313" key="4">
    <source>
        <dbReference type="Proteomes" id="UP000305887"/>
    </source>
</evidence>
<evidence type="ECO:0000313" key="3">
    <source>
        <dbReference type="EMBL" id="TNC52935.1"/>
    </source>
</evidence>
<dbReference type="Proteomes" id="UP000305887">
    <property type="component" value="Unassembled WGS sequence"/>
</dbReference>
<dbReference type="EMBL" id="VDFU01000001">
    <property type="protein sequence ID" value="TNC52935.1"/>
    <property type="molecule type" value="Genomic_DNA"/>
</dbReference>
<dbReference type="CDD" id="cd00254">
    <property type="entry name" value="LT-like"/>
    <property type="match status" value="1"/>
</dbReference>
<dbReference type="InterPro" id="IPR008258">
    <property type="entry name" value="Transglycosylase_SLT_dom_1"/>
</dbReference>
<dbReference type="RefSeq" id="WP_139074817.1">
    <property type="nucleotide sequence ID" value="NZ_VDFU01000001.1"/>
</dbReference>
<name>A0A5C4N4Q8_9RHOB</name>
<dbReference type="InterPro" id="IPR023346">
    <property type="entry name" value="Lysozyme-like_dom_sf"/>
</dbReference>
<accession>A0A5C4N4Q8</accession>
<reference evidence="3 4" key="1">
    <citation type="submission" date="2019-06" db="EMBL/GenBank/DDBJ databases">
        <title>YIM 131921 draft genome.</title>
        <authorList>
            <person name="Jiang L."/>
        </authorList>
    </citation>
    <scope>NUCLEOTIDE SEQUENCE [LARGE SCALE GENOMIC DNA]</scope>
    <source>
        <strain evidence="3 4">YIM 131921</strain>
    </source>
</reference>
<dbReference type="Gene3D" id="1.10.530.10">
    <property type="match status" value="1"/>
</dbReference>
<dbReference type="OrthoDB" id="5763339at2"/>
<protein>
    <submittedName>
        <fullName evidence="3">Lytic transglycosylase domain-containing protein</fullName>
    </submittedName>
</protein>
<evidence type="ECO:0000259" key="2">
    <source>
        <dbReference type="Pfam" id="PF01464"/>
    </source>
</evidence>
<sequence length="284" mass="30477">MVSSLHVARWTLGGAFAVIAGLAASAEPLAPMDPHLRSAAFMSESLLPLHLDVSAMPTVEPAQRPRARALASIPVEITVQTGAERRPEPRPVFTAEARWDDRSQGEAWSESAMAAIEEAPRDLRDIVPADIDAWCPGYERNPPHLRAAFWVGTVSALARYESNFNPQAQGGGGAWHGLLQISPATARHYGCDATSASELHDGEANLECAIRIMSRTVARDGVVAAGDRGIAADWGPMSNDKLQGQIRDWVQGQSYCEVQTAVMASLIPPVRPTAPDAFEVALLD</sequence>
<dbReference type="AlphaFoldDB" id="A0A5C4N4Q8"/>
<dbReference type="Pfam" id="PF01464">
    <property type="entry name" value="SLT"/>
    <property type="match status" value="1"/>
</dbReference>
<proteinExistence type="inferred from homology"/>
<keyword evidence="4" id="KW-1185">Reference proteome</keyword>